<dbReference type="EMBL" id="VBSP01000057">
    <property type="protein sequence ID" value="TLQ39512.1"/>
    <property type="molecule type" value="Genomic_DNA"/>
</dbReference>
<comment type="caution">
    <text evidence="2">The sequence shown here is derived from an EMBL/GenBank/DDBJ whole genome shotgun (WGS) entry which is preliminary data.</text>
</comment>
<gene>
    <name evidence="2" type="ORF">FEZ33_10940</name>
</gene>
<proteinExistence type="predicted"/>
<sequence>MRRVIIDSDTAGDDTTAILMALNHFKVEGITIAAGNVEFNQQVENALVTVETYGPKEKVPVFKGHQSPMTSLSTKAHLTVEEIQGGNGMGDAHFPKPKQSAESEHAVDFIIRTIKENPGEIEIIALAPLTNLAMAIKRDPSILPDIKHIWIMGGINNALGNVAAVAEYNFYVDPEAARIVLHSGVPKTMVTWDASLDFGVIYDEDIEVLEALNTKGSKFFLDVNLFVKAFEFAKRSVDGITCTDSLLAAVAADDSLVLDATDYYVDIETAGNLTRGFNLVDRENELQQAPNIRVIENIDSHKFKYMLKDMLANIL</sequence>
<reference evidence="2 3" key="1">
    <citation type="submission" date="2019-05" db="EMBL/GenBank/DDBJ databases">
        <title>The metagenome of a microbial culture collection derived from dairy environment covers the genomic content of the human microbiome.</title>
        <authorList>
            <person name="Roder T."/>
            <person name="Wuthrich D."/>
            <person name="Sattari Z."/>
            <person name="Von Ah U."/>
            <person name="Bar C."/>
            <person name="Ronchi F."/>
            <person name="Macpherson A.J."/>
            <person name="Ganal-Vonarburg S.C."/>
            <person name="Bruggmann R."/>
            <person name="Vergeres G."/>
        </authorList>
    </citation>
    <scope>NUCLEOTIDE SEQUENCE [LARGE SCALE GENOMIC DNA]</scope>
    <source>
        <strain evidence="2 3">FAM 24227</strain>
    </source>
</reference>
<keyword evidence="2" id="KW-0378">Hydrolase</keyword>
<name>A0A5R9DXC6_9LACT</name>
<dbReference type="SUPFAM" id="SSF53590">
    <property type="entry name" value="Nucleoside hydrolase"/>
    <property type="match status" value="1"/>
</dbReference>
<feature type="domain" description="Inosine/uridine-preferring nucleoside hydrolase" evidence="1">
    <location>
        <begin position="4"/>
        <end position="304"/>
    </location>
</feature>
<dbReference type="Pfam" id="PF01156">
    <property type="entry name" value="IU_nuc_hydro"/>
    <property type="match status" value="1"/>
</dbReference>
<dbReference type="PANTHER" id="PTHR46190:SF1">
    <property type="entry name" value="SI:CH211-201H21.5"/>
    <property type="match status" value="1"/>
</dbReference>
<dbReference type="OrthoDB" id="9797882at2"/>
<dbReference type="InterPro" id="IPR036452">
    <property type="entry name" value="Ribo_hydro-like"/>
</dbReference>
<dbReference type="InterPro" id="IPR052775">
    <property type="entry name" value="IUN_hydrolase"/>
</dbReference>
<dbReference type="RefSeq" id="WP_138405417.1">
    <property type="nucleotide sequence ID" value="NZ_VBSP01000057.1"/>
</dbReference>
<dbReference type="Proteomes" id="UP000306420">
    <property type="component" value="Unassembled WGS sequence"/>
</dbReference>
<dbReference type="AlphaFoldDB" id="A0A5R9DXC6"/>
<organism evidence="2 3">
    <name type="scientific">Ruoffia tabacinasalis</name>
    <dbReference type="NCBI Taxonomy" id="87458"/>
    <lineage>
        <taxon>Bacteria</taxon>
        <taxon>Bacillati</taxon>
        <taxon>Bacillota</taxon>
        <taxon>Bacilli</taxon>
        <taxon>Lactobacillales</taxon>
        <taxon>Aerococcaceae</taxon>
        <taxon>Ruoffia</taxon>
    </lineage>
</organism>
<dbReference type="GO" id="GO:0016799">
    <property type="term" value="F:hydrolase activity, hydrolyzing N-glycosyl compounds"/>
    <property type="evidence" value="ECO:0007669"/>
    <property type="project" value="InterPro"/>
</dbReference>
<evidence type="ECO:0000313" key="3">
    <source>
        <dbReference type="Proteomes" id="UP000306420"/>
    </source>
</evidence>
<accession>A0A5R9DXC6</accession>
<evidence type="ECO:0000313" key="2">
    <source>
        <dbReference type="EMBL" id="TLQ39512.1"/>
    </source>
</evidence>
<dbReference type="Gene3D" id="3.90.245.10">
    <property type="entry name" value="Ribonucleoside hydrolase-like"/>
    <property type="match status" value="1"/>
</dbReference>
<dbReference type="InterPro" id="IPR001910">
    <property type="entry name" value="Inosine/uridine_hydrolase_dom"/>
</dbReference>
<dbReference type="PANTHER" id="PTHR46190">
    <property type="entry name" value="SI:CH211-201H21.5-RELATED"/>
    <property type="match status" value="1"/>
</dbReference>
<protein>
    <submittedName>
        <fullName evidence="2">Nucleoside hydrolase</fullName>
    </submittedName>
</protein>
<evidence type="ECO:0000259" key="1">
    <source>
        <dbReference type="Pfam" id="PF01156"/>
    </source>
</evidence>